<accession>A0AAV3WGG6</accession>
<keyword evidence="2" id="KW-1185">Reference proteome</keyword>
<proteinExistence type="predicted"/>
<dbReference type="RefSeq" id="WP_226579011.1">
    <property type="nucleotide sequence ID" value="NZ_BLAY01000029.1"/>
</dbReference>
<sequence length="49" mass="5129">MRDLRLLQKIVTSGAIATTAAFGSFVAVVQAATFTLPIESAAKATDLDF</sequence>
<comment type="caution">
    <text evidence="1">The sequence shown here is derived from an EMBL/GenBank/DDBJ whole genome shotgun (WGS) entry which is preliminary data.</text>
</comment>
<gene>
    <name evidence="1" type="ORF">MiSe_22320</name>
</gene>
<dbReference type="Proteomes" id="UP001050975">
    <property type="component" value="Unassembled WGS sequence"/>
</dbReference>
<protein>
    <submittedName>
        <fullName evidence="1">Uncharacterized protein</fullName>
    </submittedName>
</protein>
<evidence type="ECO:0000313" key="1">
    <source>
        <dbReference type="EMBL" id="GET37479.1"/>
    </source>
</evidence>
<organism evidence="1 2">
    <name type="scientific">Microseira wollei NIES-4236</name>
    <dbReference type="NCBI Taxonomy" id="2530354"/>
    <lineage>
        <taxon>Bacteria</taxon>
        <taxon>Bacillati</taxon>
        <taxon>Cyanobacteriota</taxon>
        <taxon>Cyanophyceae</taxon>
        <taxon>Oscillatoriophycideae</taxon>
        <taxon>Aerosakkonematales</taxon>
        <taxon>Aerosakkonemataceae</taxon>
        <taxon>Microseira</taxon>
    </lineage>
</organism>
<reference evidence="1" key="1">
    <citation type="submission" date="2019-10" db="EMBL/GenBank/DDBJ databases">
        <title>Draft genome sequece of Microseira wollei NIES-4236.</title>
        <authorList>
            <person name="Yamaguchi H."/>
            <person name="Suzuki S."/>
            <person name="Kawachi M."/>
        </authorList>
    </citation>
    <scope>NUCLEOTIDE SEQUENCE</scope>
    <source>
        <strain evidence="1">NIES-4236</strain>
    </source>
</reference>
<name>A0AAV3WGG6_9CYAN</name>
<evidence type="ECO:0000313" key="2">
    <source>
        <dbReference type="Proteomes" id="UP001050975"/>
    </source>
</evidence>
<dbReference type="EMBL" id="BLAY01000029">
    <property type="protein sequence ID" value="GET37479.1"/>
    <property type="molecule type" value="Genomic_DNA"/>
</dbReference>
<dbReference type="AlphaFoldDB" id="A0AAV3WGG6"/>